<dbReference type="CDD" id="cd07717">
    <property type="entry name" value="RNaseZ_ZiPD-like_MBL-fold"/>
    <property type="match status" value="1"/>
</dbReference>
<dbReference type="Gene3D" id="3.60.15.10">
    <property type="entry name" value="Ribonuclease Z/Hydroxyacylglutathione hydrolase-like"/>
    <property type="match status" value="1"/>
</dbReference>
<comment type="cofactor">
    <cofactor evidence="8">
        <name>Zn(2+)</name>
        <dbReference type="ChEBI" id="CHEBI:29105"/>
    </cofactor>
    <text evidence="8">Binds 2 Zn(2+) ions.</text>
</comment>
<name>A0ABP8FXT3_9BACT</name>
<keyword evidence="2 8" id="KW-0819">tRNA processing</keyword>
<proteinExistence type="inferred from homology"/>
<keyword evidence="6 8" id="KW-0378">Hydrolase</keyword>
<evidence type="ECO:0000256" key="5">
    <source>
        <dbReference type="ARBA" id="ARBA00022759"/>
    </source>
</evidence>
<comment type="function">
    <text evidence="8">Zinc phosphodiesterase, which displays some tRNA 3'-processing endonuclease activity. Probably involved in tRNA maturation, by removing a 3'-trailer from precursor tRNA.</text>
</comment>
<comment type="catalytic activity">
    <reaction evidence="8">
        <text>Endonucleolytic cleavage of RNA, removing extra 3' nucleotides from tRNA precursor, generating 3' termini of tRNAs. A 3'-hydroxy group is left at the tRNA terminus and a 5'-phosphoryl group is left at the trailer molecule.</text>
        <dbReference type="EC" id="3.1.26.11"/>
    </reaction>
</comment>
<dbReference type="EMBL" id="BAABFN010000005">
    <property type="protein sequence ID" value="GAA4313176.1"/>
    <property type="molecule type" value="Genomic_DNA"/>
</dbReference>
<feature type="binding site" evidence="8">
    <location>
        <position position="143"/>
    </location>
    <ligand>
        <name>Zn(2+)</name>
        <dbReference type="ChEBI" id="CHEBI:29105"/>
        <label>1</label>
        <note>catalytic</note>
    </ligand>
</feature>
<organism evidence="9 10">
    <name type="scientific">Compostibacter hankyongensis</name>
    <dbReference type="NCBI Taxonomy" id="1007089"/>
    <lineage>
        <taxon>Bacteria</taxon>
        <taxon>Pseudomonadati</taxon>
        <taxon>Bacteroidota</taxon>
        <taxon>Chitinophagia</taxon>
        <taxon>Chitinophagales</taxon>
        <taxon>Chitinophagaceae</taxon>
        <taxon>Compostibacter</taxon>
    </lineage>
</organism>
<evidence type="ECO:0000256" key="6">
    <source>
        <dbReference type="ARBA" id="ARBA00022801"/>
    </source>
</evidence>
<evidence type="ECO:0000256" key="2">
    <source>
        <dbReference type="ARBA" id="ARBA00022694"/>
    </source>
</evidence>
<evidence type="ECO:0000313" key="10">
    <source>
        <dbReference type="Proteomes" id="UP001501207"/>
    </source>
</evidence>
<feature type="active site" description="Proton acceptor" evidence="8">
    <location>
        <position position="67"/>
    </location>
</feature>
<dbReference type="HAMAP" id="MF_01818">
    <property type="entry name" value="RNase_Z_BN"/>
    <property type="match status" value="1"/>
</dbReference>
<dbReference type="Pfam" id="PF23023">
    <property type="entry name" value="Anti-Pycsar_Apyc1"/>
    <property type="match status" value="1"/>
</dbReference>
<feature type="binding site" evidence="8">
    <location>
        <position position="213"/>
    </location>
    <ligand>
        <name>Zn(2+)</name>
        <dbReference type="ChEBI" id="CHEBI:29105"/>
        <label>2</label>
        <note>catalytic</note>
    </ligand>
</feature>
<sequence>MTVFALTILGNNSALPAHGRAPTAQVVTYHNRRYLVDCGEGTQMQMSRYKIRRSKIGHIFISHLHGDHYYGLPGLINSLSLTGRKAPLHVYAPPELEPILQLQLQCADTQLGYELLFTPLTAEGTGLLLDEGDLQVHYFSTQHRIPCFGFLFREIHRKRKIDPERILRYAIPVEYYKRLQQGEDYTAPDGTVIPNEQLTLPPPPGRSYAYCADTRYTESLIPQVSGCDLLYHETTYLEHEAEKAFRRYHSTTVQAATLAVRAGVKKLLVGHFSSQYESLDPFAEECRPVFPRTETALEGVSYIIPPPSYS</sequence>
<evidence type="ECO:0000256" key="7">
    <source>
        <dbReference type="ARBA" id="ARBA00022833"/>
    </source>
</evidence>
<dbReference type="SUPFAM" id="SSF56281">
    <property type="entry name" value="Metallo-hydrolase/oxidoreductase"/>
    <property type="match status" value="1"/>
</dbReference>
<dbReference type="EC" id="3.1.26.11" evidence="8"/>
<evidence type="ECO:0000313" key="9">
    <source>
        <dbReference type="EMBL" id="GAA4313176.1"/>
    </source>
</evidence>
<feature type="binding site" evidence="8">
    <location>
        <position position="65"/>
    </location>
    <ligand>
        <name>Zn(2+)</name>
        <dbReference type="ChEBI" id="CHEBI:29105"/>
        <label>1</label>
        <note>catalytic</note>
    </ligand>
</feature>
<protein>
    <recommendedName>
        <fullName evidence="8">Ribonuclease Z</fullName>
        <shortName evidence="8">RNase Z</shortName>
        <ecNumber evidence="8">3.1.26.11</ecNumber>
    </recommendedName>
    <alternativeName>
        <fullName evidence="8">tRNA 3 endonuclease</fullName>
    </alternativeName>
    <alternativeName>
        <fullName evidence="8">tRNase Z</fullName>
    </alternativeName>
</protein>
<comment type="similarity">
    <text evidence="8">Belongs to the RNase Z family.</text>
</comment>
<keyword evidence="4 8" id="KW-0479">Metal-binding</keyword>
<dbReference type="RefSeq" id="WP_344979461.1">
    <property type="nucleotide sequence ID" value="NZ_BAABFN010000005.1"/>
</dbReference>
<dbReference type="InterPro" id="IPR036866">
    <property type="entry name" value="RibonucZ/Hydroxyglut_hydro"/>
</dbReference>
<feature type="binding site" evidence="8">
    <location>
        <position position="213"/>
    </location>
    <ligand>
        <name>Zn(2+)</name>
        <dbReference type="ChEBI" id="CHEBI:29105"/>
        <label>1</label>
        <note>catalytic</note>
    </ligand>
</feature>
<keyword evidence="10" id="KW-1185">Reference proteome</keyword>
<evidence type="ECO:0000256" key="8">
    <source>
        <dbReference type="HAMAP-Rule" id="MF_01818"/>
    </source>
</evidence>
<keyword evidence="5 8" id="KW-0255">Endonuclease</keyword>
<comment type="subunit">
    <text evidence="1 8">Homodimer.</text>
</comment>
<dbReference type="NCBIfam" id="TIGR02651">
    <property type="entry name" value="RNase_Z"/>
    <property type="match status" value="1"/>
</dbReference>
<dbReference type="PANTHER" id="PTHR46018:SF2">
    <property type="entry name" value="ZINC PHOSPHODIESTERASE ELAC PROTEIN 1"/>
    <property type="match status" value="1"/>
</dbReference>
<comment type="caution">
    <text evidence="9">The sequence shown here is derived from an EMBL/GenBank/DDBJ whole genome shotgun (WGS) entry which is preliminary data.</text>
</comment>
<dbReference type="PANTHER" id="PTHR46018">
    <property type="entry name" value="ZINC PHOSPHODIESTERASE ELAC PROTEIN 1"/>
    <property type="match status" value="1"/>
</dbReference>
<keyword evidence="3 8" id="KW-0540">Nuclease</keyword>
<keyword evidence="7 8" id="KW-0862">Zinc</keyword>
<feature type="binding site" evidence="8">
    <location>
        <position position="68"/>
    </location>
    <ligand>
        <name>Zn(2+)</name>
        <dbReference type="ChEBI" id="CHEBI:29105"/>
        <label>2</label>
        <note>catalytic</note>
    </ligand>
</feature>
<evidence type="ECO:0000256" key="1">
    <source>
        <dbReference type="ARBA" id="ARBA00011738"/>
    </source>
</evidence>
<evidence type="ECO:0000256" key="4">
    <source>
        <dbReference type="ARBA" id="ARBA00022723"/>
    </source>
</evidence>
<accession>A0ABP8FXT3</accession>
<feature type="binding site" evidence="8">
    <location>
        <position position="63"/>
    </location>
    <ligand>
        <name>Zn(2+)</name>
        <dbReference type="ChEBI" id="CHEBI:29105"/>
        <label>1</label>
        <note>catalytic</note>
    </ligand>
</feature>
<feature type="binding site" evidence="8">
    <location>
        <position position="271"/>
    </location>
    <ligand>
        <name>Zn(2+)</name>
        <dbReference type="ChEBI" id="CHEBI:29105"/>
        <label>2</label>
        <note>catalytic</note>
    </ligand>
</feature>
<dbReference type="Proteomes" id="UP001501207">
    <property type="component" value="Unassembled WGS sequence"/>
</dbReference>
<gene>
    <name evidence="8" type="primary">rnz</name>
    <name evidence="9" type="ORF">GCM10023143_23270</name>
</gene>
<dbReference type="NCBIfam" id="NF000801">
    <property type="entry name" value="PRK00055.1-3"/>
    <property type="match status" value="1"/>
</dbReference>
<reference evidence="10" key="1">
    <citation type="journal article" date="2019" name="Int. J. Syst. Evol. Microbiol.">
        <title>The Global Catalogue of Microorganisms (GCM) 10K type strain sequencing project: providing services to taxonomists for standard genome sequencing and annotation.</title>
        <authorList>
            <consortium name="The Broad Institute Genomics Platform"/>
            <consortium name="The Broad Institute Genome Sequencing Center for Infectious Disease"/>
            <person name="Wu L."/>
            <person name="Ma J."/>
        </authorList>
    </citation>
    <scope>NUCLEOTIDE SEQUENCE [LARGE SCALE GENOMIC DNA]</scope>
    <source>
        <strain evidence="10">JCM 17664</strain>
    </source>
</reference>
<evidence type="ECO:0000256" key="3">
    <source>
        <dbReference type="ARBA" id="ARBA00022722"/>
    </source>
</evidence>
<feature type="binding site" evidence="8">
    <location>
        <position position="67"/>
    </location>
    <ligand>
        <name>Zn(2+)</name>
        <dbReference type="ChEBI" id="CHEBI:29105"/>
        <label>2</label>
        <note>catalytic</note>
    </ligand>
</feature>
<dbReference type="InterPro" id="IPR013471">
    <property type="entry name" value="RNase_Z/BN"/>
</dbReference>